<name>A0AAN8ZP55_9MAGN</name>
<dbReference type="Proteomes" id="UP001370490">
    <property type="component" value="Unassembled WGS sequence"/>
</dbReference>
<protein>
    <recommendedName>
        <fullName evidence="1">ORC6 second cyclin-like domain-containing protein</fullName>
    </recommendedName>
</protein>
<gene>
    <name evidence="2" type="ORF">RJ641_026088</name>
</gene>
<dbReference type="PANTHER" id="PTHR13394:SF0">
    <property type="entry name" value="ORIGIN RECOGNITION COMPLEX SUBUNIT 6"/>
    <property type="match status" value="1"/>
</dbReference>
<dbReference type="AlphaFoldDB" id="A0AAN8ZP55"/>
<dbReference type="InterPro" id="IPR054113">
    <property type="entry name" value="ORC6_cyclin-like_2nd"/>
</dbReference>
<evidence type="ECO:0000259" key="1">
    <source>
        <dbReference type="Pfam" id="PF21913"/>
    </source>
</evidence>
<dbReference type="PANTHER" id="PTHR13394">
    <property type="entry name" value="ORIGIN RECOGNITION COMPLEX SUBUNIT 6"/>
    <property type="match status" value="1"/>
</dbReference>
<dbReference type="EMBL" id="JBAMMX010000003">
    <property type="protein sequence ID" value="KAK6944986.1"/>
    <property type="molecule type" value="Genomic_DNA"/>
</dbReference>
<feature type="domain" description="ORC6 second cyclin-like" evidence="1">
    <location>
        <begin position="8"/>
        <end position="42"/>
    </location>
</feature>
<comment type="caution">
    <text evidence="2">The sequence shown here is derived from an EMBL/GenBank/DDBJ whole genome shotgun (WGS) entry which is preliminary data.</text>
</comment>
<reference evidence="2 3" key="1">
    <citation type="submission" date="2023-12" db="EMBL/GenBank/DDBJ databases">
        <title>A high-quality genome assembly for Dillenia turbinata (Dilleniales).</title>
        <authorList>
            <person name="Chanderbali A."/>
        </authorList>
    </citation>
    <scope>NUCLEOTIDE SEQUENCE [LARGE SCALE GENOMIC DNA]</scope>
    <source>
        <strain evidence="2">LSX21</strain>
        <tissue evidence="2">Leaf</tissue>
    </source>
</reference>
<evidence type="ECO:0000313" key="3">
    <source>
        <dbReference type="Proteomes" id="UP001370490"/>
    </source>
</evidence>
<proteinExistence type="predicted"/>
<organism evidence="2 3">
    <name type="scientific">Dillenia turbinata</name>
    <dbReference type="NCBI Taxonomy" id="194707"/>
    <lineage>
        <taxon>Eukaryota</taxon>
        <taxon>Viridiplantae</taxon>
        <taxon>Streptophyta</taxon>
        <taxon>Embryophyta</taxon>
        <taxon>Tracheophyta</taxon>
        <taxon>Spermatophyta</taxon>
        <taxon>Magnoliopsida</taxon>
        <taxon>eudicotyledons</taxon>
        <taxon>Gunneridae</taxon>
        <taxon>Pentapetalae</taxon>
        <taxon>Dilleniales</taxon>
        <taxon>Dilleniaceae</taxon>
        <taxon>Dillenia</taxon>
    </lineage>
</organism>
<evidence type="ECO:0000313" key="2">
    <source>
        <dbReference type="EMBL" id="KAK6944986.1"/>
    </source>
</evidence>
<dbReference type="Pfam" id="PF21913">
    <property type="entry name" value="ORC6_2nd"/>
    <property type="match status" value="1"/>
</dbReference>
<sequence>MLYFGYKNRFVASLPPFHRASADFTRSVFTTVAFYLCAKKKSYFKLLFQRRIWEVSTTMKDLCHVVFGIEKEKKDPREVKGSREVDINNMLDSQSSCYKKRKRTEKHAYEEWKTNVLASNNQDKAKGNKSISSLRFI</sequence>
<dbReference type="GO" id="GO:0005664">
    <property type="term" value="C:nuclear origin of replication recognition complex"/>
    <property type="evidence" value="ECO:0007669"/>
    <property type="project" value="InterPro"/>
</dbReference>
<dbReference type="InterPro" id="IPR020529">
    <property type="entry name" value="ORC6_met/pln"/>
</dbReference>
<dbReference type="GO" id="GO:0006270">
    <property type="term" value="P:DNA replication initiation"/>
    <property type="evidence" value="ECO:0007669"/>
    <property type="project" value="TreeGrafter"/>
</dbReference>
<accession>A0AAN8ZP55</accession>
<keyword evidence="3" id="KW-1185">Reference proteome</keyword>